<dbReference type="SUPFAM" id="SSF140459">
    <property type="entry name" value="PE/PPE dimer-like"/>
    <property type="match status" value="1"/>
</dbReference>
<dbReference type="InterPro" id="IPR000084">
    <property type="entry name" value="PE-PGRS_N"/>
</dbReference>
<dbReference type="InterPro" id="IPR038332">
    <property type="entry name" value="PPE_sf"/>
</dbReference>
<proteinExistence type="predicted"/>
<protein>
    <submittedName>
        <fullName evidence="2">PE domain-containing protein</fullName>
    </submittedName>
</protein>
<accession>A0ABX8VGB3</accession>
<dbReference type="Proteomes" id="UP000825367">
    <property type="component" value="Chromosome"/>
</dbReference>
<sequence length="99" mass="9727">MVLNVNAATVSTSATTETSLSAEMGAATSAAAEALMGVLPMGADLDSAQFAAALNAAGASYVTTATEHLANRGMFAGAQELAAATYTATDILNNTALAL</sequence>
<dbReference type="Gene3D" id="1.10.287.850">
    <property type="entry name" value="HP0062-like domain"/>
    <property type="match status" value="1"/>
</dbReference>
<gene>
    <name evidence="2" type="ORF">K0O64_28510</name>
</gene>
<organism evidence="2 3">
    <name type="scientific">Mycolicibacterium pallens</name>
    <dbReference type="NCBI Taxonomy" id="370524"/>
    <lineage>
        <taxon>Bacteria</taxon>
        <taxon>Bacillati</taxon>
        <taxon>Actinomycetota</taxon>
        <taxon>Actinomycetes</taxon>
        <taxon>Mycobacteriales</taxon>
        <taxon>Mycobacteriaceae</taxon>
        <taxon>Mycolicibacterium</taxon>
    </lineage>
</organism>
<evidence type="ECO:0000313" key="3">
    <source>
        <dbReference type="Proteomes" id="UP000825367"/>
    </source>
</evidence>
<keyword evidence="3" id="KW-1185">Reference proteome</keyword>
<evidence type="ECO:0000259" key="1">
    <source>
        <dbReference type="Pfam" id="PF00934"/>
    </source>
</evidence>
<dbReference type="Pfam" id="PF00934">
    <property type="entry name" value="PE"/>
    <property type="match status" value="1"/>
</dbReference>
<feature type="domain" description="PE" evidence="1">
    <location>
        <begin position="3"/>
        <end position="91"/>
    </location>
</feature>
<evidence type="ECO:0000313" key="2">
    <source>
        <dbReference type="EMBL" id="QYL16854.1"/>
    </source>
</evidence>
<dbReference type="RefSeq" id="WP_071950226.1">
    <property type="nucleotide sequence ID" value="NZ_BAAAVX010000031.1"/>
</dbReference>
<name>A0ABX8VGB3_9MYCO</name>
<dbReference type="EMBL" id="CP080333">
    <property type="protein sequence ID" value="QYL16854.1"/>
    <property type="molecule type" value="Genomic_DNA"/>
</dbReference>
<reference evidence="2 3" key="1">
    <citation type="submission" date="2021-07" db="EMBL/GenBank/DDBJ databases">
        <title>Whole genome sequencing of non-tuberculosis mycobacteria type-strains.</title>
        <authorList>
            <person name="Igarashi Y."/>
            <person name="Osugi A."/>
            <person name="Mitarai S."/>
        </authorList>
    </citation>
    <scope>NUCLEOTIDE SEQUENCE [LARGE SCALE GENOMIC DNA]</scope>
    <source>
        <strain evidence="2 3">JCM 16370</strain>
    </source>
</reference>